<dbReference type="InterPro" id="IPR052551">
    <property type="entry name" value="UV-DNA_repair_photolyase"/>
</dbReference>
<dbReference type="PANTHER" id="PTHR38657:SF1">
    <property type="entry name" value="SLR1343 PROTEIN"/>
    <property type="match status" value="1"/>
</dbReference>
<dbReference type="InterPro" id="IPR014729">
    <property type="entry name" value="Rossmann-like_a/b/a_fold"/>
</dbReference>
<accession>A0A084IQ07</accession>
<name>A0A084IQ07_SALHC</name>
<dbReference type="Pfam" id="PF04244">
    <property type="entry name" value="DPRP"/>
    <property type="match status" value="1"/>
</dbReference>
<dbReference type="GO" id="GO:0016829">
    <property type="term" value="F:lyase activity"/>
    <property type="evidence" value="ECO:0007669"/>
    <property type="project" value="UniProtKB-KW"/>
</dbReference>
<organism evidence="1 2">
    <name type="scientific">Salinisphaera hydrothermalis (strain C41B8)</name>
    <dbReference type="NCBI Taxonomy" id="1304275"/>
    <lineage>
        <taxon>Bacteria</taxon>
        <taxon>Pseudomonadati</taxon>
        <taxon>Pseudomonadota</taxon>
        <taxon>Gammaproteobacteria</taxon>
        <taxon>Salinisphaerales</taxon>
        <taxon>Salinisphaeraceae</taxon>
        <taxon>Salinisphaera</taxon>
    </lineage>
</organism>
<keyword evidence="2" id="KW-1185">Reference proteome</keyword>
<dbReference type="Gene3D" id="1.10.10.1710">
    <property type="entry name" value="Deoxyribodipyrimidine photolyase-related"/>
    <property type="match status" value="1"/>
</dbReference>
<dbReference type="eggNOG" id="COG3046">
    <property type="taxonomic scope" value="Bacteria"/>
</dbReference>
<dbReference type="Gene3D" id="1.10.579.10">
    <property type="entry name" value="DNA Cyclobutane Dipyrimidine Photolyase, subunit A, domain 3"/>
    <property type="match status" value="1"/>
</dbReference>
<dbReference type="PANTHER" id="PTHR38657">
    <property type="entry name" value="SLR1343 PROTEIN"/>
    <property type="match status" value="1"/>
</dbReference>
<reference evidence="1 2" key="1">
    <citation type="submission" date="2013-03" db="EMBL/GenBank/DDBJ databases">
        <title>Salinisphaera hydrothermalis C41B8 Genome Sequencing.</title>
        <authorList>
            <person name="Li C."/>
            <person name="Lai Q."/>
            <person name="Shao Z."/>
        </authorList>
    </citation>
    <scope>NUCLEOTIDE SEQUENCE [LARGE SCALE GENOMIC DNA]</scope>
    <source>
        <strain evidence="1 2">C41B8</strain>
    </source>
</reference>
<gene>
    <name evidence="1" type="ORF">C41B8_01637</name>
</gene>
<comment type="caution">
    <text evidence="1">The sequence shown here is derived from an EMBL/GenBank/DDBJ whole genome shotgun (WGS) entry which is preliminary data.</text>
</comment>
<dbReference type="PATRIC" id="fig|1304275.5.peg.332"/>
<dbReference type="InterPro" id="IPR036134">
    <property type="entry name" value="Crypto/Photolyase_FAD-like_sf"/>
</dbReference>
<proteinExistence type="predicted"/>
<dbReference type="EMBL" id="APNK01000002">
    <property type="protein sequence ID" value="KEZ78791.1"/>
    <property type="molecule type" value="Genomic_DNA"/>
</dbReference>
<evidence type="ECO:0000313" key="1">
    <source>
        <dbReference type="EMBL" id="KEZ78791.1"/>
    </source>
</evidence>
<dbReference type="AlphaFoldDB" id="A0A084IQ07"/>
<evidence type="ECO:0000313" key="2">
    <source>
        <dbReference type="Proteomes" id="UP000028302"/>
    </source>
</evidence>
<sequence length="515" mass="59534">MIVLGDQLDRGLSALDDYDADRDIVWMAENQTEATHVWCHKQRLVLFFAAMRHHRDDLRERGYEVWYHALEADARHDSGRDFAAILTVAINKCAPQRLVMTECGDHRVQTMLAECAESHGLALQVRPDRHFYCSQDAFDEWANGRNTLLLEHFYRSMRRAENILMDEDEPEGGQWNYDKDNRETFGRDGPGELPHVRRFRPDALTRDVIAMVASRFGGHPGHIEPFDLPVTHDEARSALRDFIAHRLPLFGDYQDALWTGRHFAYHSRLSAALNLHLLDPRDCVDAAVAAYRAGHAPLNSVEGYVRQVLGWREFVRGIYWHEMPGYAHRNALRAQLPVPRAFWDGETDMACIHDAMANVLDHGYAHHIQRLMVLGLFALVAGVHPYRFHEWHMAMYLDAIDWASLPNTLGMSQFGDGGLVGTKPYCASGNYINKMSNYCKNCRFHYKHAIGDQACPITTLYWDFLDRNLDAFRDNRRLVFQVKNLEKKREDADFMAALRDRARELKRRIEAQEFL</sequence>
<dbReference type="STRING" id="1304275.C41B8_01637"/>
<dbReference type="InterPro" id="IPR007357">
    <property type="entry name" value="PhrB-like"/>
</dbReference>
<dbReference type="Proteomes" id="UP000028302">
    <property type="component" value="Unassembled WGS sequence"/>
</dbReference>
<protein>
    <submittedName>
        <fullName evidence="1">Deoxyribodipyrimidine photolyase-like protein</fullName>
    </submittedName>
</protein>
<keyword evidence="1" id="KW-0456">Lyase</keyword>
<dbReference type="SUPFAM" id="SSF48173">
    <property type="entry name" value="Cryptochrome/photolyase FAD-binding domain"/>
    <property type="match status" value="1"/>
</dbReference>
<dbReference type="Gene3D" id="3.40.50.620">
    <property type="entry name" value="HUPs"/>
    <property type="match status" value="1"/>
</dbReference>
<dbReference type="Gene3D" id="1.25.40.80">
    <property type="match status" value="1"/>
</dbReference>